<comment type="caution">
    <text evidence="2">The sequence shown here is derived from an EMBL/GenBank/DDBJ whole genome shotgun (WGS) entry which is preliminary data.</text>
</comment>
<reference evidence="2 3" key="1">
    <citation type="submission" date="2024-09" db="EMBL/GenBank/DDBJ databases">
        <authorList>
            <person name="Sun Q."/>
            <person name="Mori K."/>
        </authorList>
    </citation>
    <scope>NUCLEOTIDE SEQUENCE [LARGE SCALE GENOMIC DNA]</scope>
    <source>
        <strain evidence="2 3">TBRC 5777</strain>
    </source>
</reference>
<proteinExistence type="predicted"/>
<name>A0ABV6JY88_9PROT</name>
<evidence type="ECO:0000313" key="3">
    <source>
        <dbReference type="Proteomes" id="UP001589865"/>
    </source>
</evidence>
<feature type="chain" id="PRO_5045848251" evidence="1">
    <location>
        <begin position="26"/>
        <end position="203"/>
    </location>
</feature>
<dbReference type="RefSeq" id="WP_377046463.1">
    <property type="nucleotide sequence ID" value="NZ_JBHLUN010000017.1"/>
</dbReference>
<evidence type="ECO:0000313" key="2">
    <source>
        <dbReference type="EMBL" id="MFC0410708.1"/>
    </source>
</evidence>
<feature type="signal peptide" evidence="1">
    <location>
        <begin position="1"/>
        <end position="25"/>
    </location>
</feature>
<evidence type="ECO:0000256" key="1">
    <source>
        <dbReference type="SAM" id="SignalP"/>
    </source>
</evidence>
<gene>
    <name evidence="2" type="ORF">ACFFGY_20865</name>
</gene>
<keyword evidence="1" id="KW-0732">Signal</keyword>
<dbReference type="Proteomes" id="UP001589865">
    <property type="component" value="Unassembled WGS sequence"/>
</dbReference>
<dbReference type="EMBL" id="JBHLUN010000017">
    <property type="protein sequence ID" value="MFC0410708.1"/>
    <property type="molecule type" value="Genomic_DNA"/>
</dbReference>
<accession>A0ABV6JY88</accession>
<organism evidence="2 3">
    <name type="scientific">Roseomonas elaeocarpi</name>
    <dbReference type="NCBI Taxonomy" id="907779"/>
    <lineage>
        <taxon>Bacteria</taxon>
        <taxon>Pseudomonadati</taxon>
        <taxon>Pseudomonadota</taxon>
        <taxon>Alphaproteobacteria</taxon>
        <taxon>Acetobacterales</taxon>
        <taxon>Roseomonadaceae</taxon>
        <taxon>Roseomonas</taxon>
    </lineage>
</organism>
<protein>
    <submittedName>
        <fullName evidence="2">Uncharacterized protein</fullName>
    </submittedName>
</protein>
<sequence length="203" mass="21189">MRLRTLLALAGLLLAVGFGVGDAEAARRGEGAHTTNSRTVSVGRAGAKAVVATRARTARPAAAQVATAGRHAGAATRQRMVVSRGAAPRRVATAARGMARTRTVMAATGRKGGHATRTVASRMQMNRSEMRAVASNTCLRRDARGRCTGARLAGFVPSAQAAQPRRTWHSGLPDVDAEQMACPEGTLATLARGHTDTIRCMPL</sequence>
<keyword evidence="3" id="KW-1185">Reference proteome</keyword>